<dbReference type="Proteomes" id="UP000708208">
    <property type="component" value="Unassembled WGS sequence"/>
</dbReference>
<feature type="non-terminal residue" evidence="1">
    <location>
        <position position="1"/>
    </location>
</feature>
<gene>
    <name evidence="1" type="ORF">AFUS01_LOCUS13846</name>
</gene>
<name>A0A8J2JUR4_9HEXA</name>
<dbReference type="EMBL" id="CAJVCH010114530">
    <property type="protein sequence ID" value="CAG7724851.1"/>
    <property type="molecule type" value="Genomic_DNA"/>
</dbReference>
<keyword evidence="2" id="KW-1185">Reference proteome</keyword>
<accession>A0A8J2JUR4</accession>
<dbReference type="AlphaFoldDB" id="A0A8J2JUR4"/>
<evidence type="ECO:0000313" key="1">
    <source>
        <dbReference type="EMBL" id="CAG7724851.1"/>
    </source>
</evidence>
<proteinExistence type="predicted"/>
<organism evidence="1 2">
    <name type="scientific">Allacma fusca</name>
    <dbReference type="NCBI Taxonomy" id="39272"/>
    <lineage>
        <taxon>Eukaryota</taxon>
        <taxon>Metazoa</taxon>
        <taxon>Ecdysozoa</taxon>
        <taxon>Arthropoda</taxon>
        <taxon>Hexapoda</taxon>
        <taxon>Collembola</taxon>
        <taxon>Symphypleona</taxon>
        <taxon>Sminthuridae</taxon>
        <taxon>Allacma</taxon>
    </lineage>
</organism>
<evidence type="ECO:0000313" key="2">
    <source>
        <dbReference type="Proteomes" id="UP000708208"/>
    </source>
</evidence>
<comment type="caution">
    <text evidence="1">The sequence shown here is derived from an EMBL/GenBank/DDBJ whole genome shotgun (WGS) entry which is preliminary data.</text>
</comment>
<reference evidence="1" key="1">
    <citation type="submission" date="2021-06" db="EMBL/GenBank/DDBJ databases">
        <authorList>
            <person name="Hodson N. C."/>
            <person name="Mongue J. A."/>
            <person name="Jaron S. K."/>
        </authorList>
    </citation>
    <scope>NUCLEOTIDE SEQUENCE</scope>
</reference>
<sequence length="22" mass="2367">LFCKEFSSVDALSNKPRAGALL</sequence>
<protein>
    <submittedName>
        <fullName evidence="1">Uncharacterized protein</fullName>
    </submittedName>
</protein>